<dbReference type="PANTHER" id="PTHR41339">
    <property type="entry name" value="LIPL48"/>
    <property type="match status" value="1"/>
</dbReference>
<protein>
    <recommendedName>
        <fullName evidence="4">T9SS C-terminal target domain-containing protein</fullName>
    </recommendedName>
</protein>
<dbReference type="RefSeq" id="WP_232176964.1">
    <property type="nucleotide sequence ID" value="NZ_JAJPWV010000002.1"/>
</dbReference>
<proteinExistence type="predicted"/>
<dbReference type="Proteomes" id="UP001199919">
    <property type="component" value="Unassembled WGS sequence"/>
</dbReference>
<name>A0ABS8U0D9_9SPHI</name>
<feature type="chain" id="PRO_5045994760" description="T9SS C-terminal target domain-containing protein" evidence="1">
    <location>
        <begin position="21"/>
        <end position="482"/>
    </location>
</feature>
<dbReference type="EMBL" id="JAJPWV010000002">
    <property type="protein sequence ID" value="MCD8740571.1"/>
    <property type="molecule type" value="Genomic_DNA"/>
</dbReference>
<evidence type="ECO:0000313" key="2">
    <source>
        <dbReference type="EMBL" id="MCD8740571.1"/>
    </source>
</evidence>
<dbReference type="PANTHER" id="PTHR41339:SF1">
    <property type="entry name" value="SECRETED PROTEIN"/>
    <property type="match status" value="1"/>
</dbReference>
<dbReference type="PROSITE" id="PS51257">
    <property type="entry name" value="PROKAR_LIPOPROTEIN"/>
    <property type="match status" value="1"/>
</dbReference>
<evidence type="ECO:0000256" key="1">
    <source>
        <dbReference type="SAM" id="SignalP"/>
    </source>
</evidence>
<keyword evidence="1" id="KW-0732">Signal</keyword>
<reference evidence="2 3" key="1">
    <citation type="submission" date="2021-12" db="EMBL/GenBank/DDBJ databases">
        <title>Mucilaginibacter roseus genome.</title>
        <authorList>
            <person name="Ferreira J.R."/>
            <person name="Newman J.D."/>
        </authorList>
    </citation>
    <scope>NUCLEOTIDE SEQUENCE [LARGE SCALE GENOMIC DNA]</scope>
    <source>
        <strain evidence="2 3">LMG 28454</strain>
    </source>
</reference>
<evidence type="ECO:0008006" key="4">
    <source>
        <dbReference type="Google" id="ProtNLM"/>
    </source>
</evidence>
<feature type="signal peptide" evidence="1">
    <location>
        <begin position="1"/>
        <end position="20"/>
    </location>
</feature>
<organism evidence="2 3">
    <name type="scientific">Mucilaginibacter roseus</name>
    <dbReference type="NCBI Taxonomy" id="1528868"/>
    <lineage>
        <taxon>Bacteria</taxon>
        <taxon>Pseudomonadati</taxon>
        <taxon>Bacteroidota</taxon>
        <taxon>Sphingobacteriia</taxon>
        <taxon>Sphingobacteriales</taxon>
        <taxon>Sphingobacteriaceae</taxon>
        <taxon>Mucilaginibacter</taxon>
    </lineage>
</organism>
<sequence length="482" mass="50119">MKKKLLLVLLSAAVVVTSCSKSDSDGELIIPPITGGETGNAVTVQGDITSNTTWTADKIYLLKGNVFVTNNATLTIEPGTIIKGDKATKGALIITRGAKINATGTVDKPIVFTSNVAAGARKEGDWGGLILLGKAKNNGGTSISIEGISDATDKGKHGGTDDTDNSGTLKYVRVEFAGIALSPDNEINGITFGSVGSGTTIDYVEVYRSGDDAFEWFGGSVNAKHLLAIDTWDDDFDTDNGFSGKIQYALAQRLAATADVSGSNGFESDNNANGTNDAPQTNAVFSNVTILGPVEKADMSNINANFQHGAQIRRNSAISIFNSVIAGYTEGVFYDDARPANSTINSSKALLDGTSVFSGNIVAGSNGKSNQIKASSAALAAVTTLLTADNSFLPASYASDFYTDPYKFSADIAGGTRAGVPNFTQKSGSVALTGAVFTNAKVNNSWFDKVAFKGAFGTENWASGWASFDPQSLPYTTPGAVK</sequence>
<gene>
    <name evidence="2" type="ORF">LT679_08175</name>
</gene>
<accession>A0ABS8U0D9</accession>
<evidence type="ECO:0000313" key="3">
    <source>
        <dbReference type="Proteomes" id="UP001199919"/>
    </source>
</evidence>
<comment type="caution">
    <text evidence="2">The sequence shown here is derived from an EMBL/GenBank/DDBJ whole genome shotgun (WGS) entry which is preliminary data.</text>
</comment>
<keyword evidence="3" id="KW-1185">Reference proteome</keyword>